<proteinExistence type="predicted"/>
<dbReference type="Proteomes" id="UP000262056">
    <property type="component" value="Unassembled WGS sequence"/>
</dbReference>
<evidence type="ECO:0008006" key="3">
    <source>
        <dbReference type="Google" id="ProtNLM"/>
    </source>
</evidence>
<evidence type="ECO:0000313" key="2">
    <source>
        <dbReference type="Proteomes" id="UP000262056"/>
    </source>
</evidence>
<dbReference type="EMBL" id="DQFB01000004">
    <property type="protein sequence ID" value="HCQ40678.1"/>
    <property type="molecule type" value="Genomic_DNA"/>
</dbReference>
<comment type="caution">
    <text evidence="1">The sequence shown here is derived from an EMBL/GenBank/DDBJ whole genome shotgun (WGS) entry which is preliminary data.</text>
</comment>
<protein>
    <recommendedName>
        <fullName evidence="3">RNA 2',3'-cyclic phosphodiesterase</fullName>
    </recommendedName>
</protein>
<organism evidence="1 2">
    <name type="scientific">candidate division WWE3 bacterium</name>
    <dbReference type="NCBI Taxonomy" id="2053526"/>
    <lineage>
        <taxon>Bacteria</taxon>
        <taxon>Katanobacteria</taxon>
    </lineage>
</organism>
<sequence>MQSTRKVNIMPRRIFIGIKPDDHIIRDIKSMHEQLAFLPVHWVPLENLHTTLIPPWKPTNYEKDLETFNSLKIKQPSAPLTFTSVTFFKPKNMLWAVGHNSETLCPIIENLRNAFNFAKDEREYLMHITLAKHVAAELSIPEVKIQWQFVPTELTLFETVQTKGETQYKTLSTISMT</sequence>
<dbReference type="AlphaFoldDB" id="A0A656PMN1"/>
<accession>A0A656PMN1</accession>
<evidence type="ECO:0000313" key="1">
    <source>
        <dbReference type="EMBL" id="HCQ40678.1"/>
    </source>
</evidence>
<dbReference type="InterPro" id="IPR009097">
    <property type="entry name" value="Cyclic_Pdiesterase"/>
</dbReference>
<reference evidence="1 2" key="1">
    <citation type="journal article" date="2018" name="Nat. Biotechnol.">
        <title>A standardized bacterial taxonomy based on genome phylogeny substantially revises the tree of life.</title>
        <authorList>
            <person name="Parks D.H."/>
            <person name="Chuvochina M."/>
            <person name="Waite D.W."/>
            <person name="Rinke C."/>
            <person name="Skarshewski A."/>
            <person name="Chaumeil P.A."/>
            <person name="Hugenholtz P."/>
        </authorList>
    </citation>
    <scope>NUCLEOTIDE SEQUENCE [LARGE SCALE GENOMIC DNA]</scope>
    <source>
        <strain evidence="1">UBA12021</strain>
    </source>
</reference>
<gene>
    <name evidence="1" type="ORF">DIU24_03140</name>
</gene>
<name>A0A656PMN1_UNCKA</name>
<dbReference type="SUPFAM" id="SSF55144">
    <property type="entry name" value="LigT-like"/>
    <property type="match status" value="1"/>
</dbReference>
<dbReference type="Gene3D" id="3.90.1140.10">
    <property type="entry name" value="Cyclic phosphodiesterase"/>
    <property type="match status" value="1"/>
</dbReference>